<dbReference type="Gene3D" id="3.40.1090.10">
    <property type="entry name" value="Cytosolic phospholipase A2 catalytic domain"/>
    <property type="match status" value="1"/>
</dbReference>
<evidence type="ECO:0000313" key="8">
    <source>
        <dbReference type="EMBL" id="TRX91450.1"/>
    </source>
</evidence>
<evidence type="ECO:0000313" key="9">
    <source>
        <dbReference type="Proteomes" id="UP000319160"/>
    </source>
</evidence>
<dbReference type="Gene3D" id="1.25.40.10">
    <property type="entry name" value="Tetratricopeptide repeat domain"/>
    <property type="match status" value="2"/>
</dbReference>
<dbReference type="InterPro" id="IPR043014">
    <property type="entry name" value="Nibrin_BRCT2_sf"/>
</dbReference>
<keyword evidence="2" id="KW-0227">DNA damage</keyword>
<feature type="compositionally biased region" description="Polar residues" evidence="6">
    <location>
        <begin position="1491"/>
        <end position="1508"/>
    </location>
</feature>
<dbReference type="GO" id="GO:0030870">
    <property type="term" value="C:Mre11 complex"/>
    <property type="evidence" value="ECO:0007669"/>
    <property type="project" value="InterPro"/>
</dbReference>
<dbReference type="PANTHER" id="PTHR12162">
    <property type="entry name" value="NIBRIN-RELATED"/>
    <property type="match status" value="1"/>
</dbReference>
<comment type="caution">
    <text evidence="8">The sequence shown here is derived from an EMBL/GenBank/DDBJ whole genome shotgun (WGS) entry which is preliminary data.</text>
</comment>
<feature type="region of interest" description="Disordered" evidence="6">
    <location>
        <begin position="1720"/>
        <end position="1739"/>
    </location>
</feature>
<feature type="region of interest" description="Disordered" evidence="6">
    <location>
        <begin position="1576"/>
        <end position="1700"/>
    </location>
</feature>
<dbReference type="SUPFAM" id="SSF52540">
    <property type="entry name" value="P-loop containing nucleoside triphosphate hydrolases"/>
    <property type="match status" value="1"/>
</dbReference>
<feature type="domain" description="FHA" evidence="7">
    <location>
        <begin position="1140"/>
        <end position="1206"/>
    </location>
</feature>
<dbReference type="SMART" id="SM00028">
    <property type="entry name" value="TPR"/>
    <property type="match status" value="6"/>
</dbReference>
<keyword evidence="9" id="KW-1185">Reference proteome</keyword>
<dbReference type="Gene3D" id="3.40.50.10980">
    <property type="entry name" value="Nibrin, BRCT2 domain"/>
    <property type="match status" value="1"/>
</dbReference>
<accession>A0A553HU22</accession>
<dbReference type="Pfam" id="PF00931">
    <property type="entry name" value="NB-ARC"/>
    <property type="match status" value="1"/>
</dbReference>
<name>A0A553HU22_9PEZI</name>
<dbReference type="SUPFAM" id="SSF48452">
    <property type="entry name" value="TPR-like"/>
    <property type="match status" value="2"/>
</dbReference>
<dbReference type="Pfam" id="PF00498">
    <property type="entry name" value="FHA"/>
    <property type="match status" value="1"/>
</dbReference>
<evidence type="ECO:0000256" key="1">
    <source>
        <dbReference type="ARBA" id="ARBA00004123"/>
    </source>
</evidence>
<dbReference type="PROSITE" id="PS50006">
    <property type="entry name" value="FHA_DOMAIN"/>
    <property type="match status" value="1"/>
</dbReference>
<dbReference type="Gene3D" id="3.40.50.300">
    <property type="entry name" value="P-loop containing nucleotide triphosphate hydrolases"/>
    <property type="match status" value="1"/>
</dbReference>
<dbReference type="Gene3D" id="2.60.200.20">
    <property type="match status" value="1"/>
</dbReference>
<dbReference type="GO" id="GO:0007095">
    <property type="term" value="P:mitotic G2 DNA damage checkpoint signaling"/>
    <property type="evidence" value="ECO:0007669"/>
    <property type="project" value="InterPro"/>
</dbReference>
<dbReference type="InterPro" id="IPR032429">
    <property type="entry name" value="Nibrin_BRCT2"/>
</dbReference>
<feature type="compositionally biased region" description="Acidic residues" evidence="6">
    <location>
        <begin position="1850"/>
        <end position="1865"/>
    </location>
</feature>
<dbReference type="STRING" id="2512241.A0A553HU22"/>
<keyword evidence="4" id="KW-0539">Nucleus</keyword>
<feature type="compositionally biased region" description="Low complexity" evidence="6">
    <location>
        <begin position="1789"/>
        <end position="1803"/>
    </location>
</feature>
<evidence type="ECO:0000259" key="7">
    <source>
        <dbReference type="PROSITE" id="PS50006"/>
    </source>
</evidence>
<sequence length="1946" mass="219874">MYRLTAQDGGGIRGKSSLLILENIMEQIRESKGLAQVPRPCEIIAIMLGRLGMTVDECIRAYEDVGRAAFTPKPRLPLIAPPKGAFSAKALEAAVKKVIKDNCTQKECVARRSQGQPTVDTCLHEDLMLRDTTCTKTVVLAITKANVDARPTLFTTYDSSAAFQDCTIWQVIRATSAATTFFKSIELGRDKIEFIDAGFGYNNPCEVLIDEAEKRFPNHRQLQILSIGTGLGDVVAIKDSRVSILKALKQMASTSTAVANRLVDRYGDEDQYFRFNVEQGLNDITLSDWQKTSKISAHTRNYLQGNRRTIQKFVDGLLFNPRRQRSDVPESSNISAIHAHYTIPFLQNIRFTGREKVLNTLQQKLFHSQDCRTLAIVGLGGVGKTQVVLQFAYWVKQNRPKYSIFWVPAYAKESFEKAYLEIAEQIGIKIDSKKEDPLMTVRNHLSSEGIGRWLLVVDNADDHKTISGPSSIYDYLPQSHDGLTIFTTRSSELAQSVAGSDQIELNKMDEQEARHLLENSVIRKQQLQHEALTMELLEELTYLPLAITQAAAYLNQNLKHHCSPIKRYLELLRNTEDDMVRLMSAKFHDNTRYQDTQDAVATTWLVSFEQIRLNHPGAANLLSFISCIEPKAIPRSLLPRLGSEEAMERAIGALSGYSFLESREVDDMYDMHSLVHLATRVWIQKQARTEETTIDAVKHLKANFPSHNPVNRQIWQAYFPHAFRLLSRNGAPDIEERFDLCYLIGKSLYADRRFKESVKYLEETASWRTAHLLDTDEDRLLSEYALAKAYLEHRQIKDAIKMFEHIVKIREATLDKKDHYRLASEHGLAIAYLENRQIKDAIKMFEHIVKIEEATLNEKDHNRLASKHELASAYFENKQVNKAIQILEHVVKIQKATLNKKDHDRLASEHELAKAYLENKQIKDAIKMFEHIVKIDEATLNEKDHSRLVSEHELARAYLKNKQIKDAIKMFEHVVKIREATLNEKDYDRLASEHELARAYLEDGQAQVAIDLLEHVVRVGSHVYDHDDPERQISLDALKYAREQLAAEREIQEVGSNDQNSGSSLLKPGFSMAKSLGITCQEDRRRSLHCTSASSGVKQYDQPRLEVERFRCLHLVMWILENEGEALGHKRVWLRPGKRYLFGRTVAEPGQLAIQGPGAERVSRKHVTIAVDKVEDGHAEVMRSRAKITVEDLGSKGGTKVNGQKYRNETCTLSQDSNTLQMGSFPPLFRITWFPVVLSFSFTSNQLRANPFNRLRESFEQLDIKLLSDYDVQLTTHVVSKKRNTPKGLQALINGKYIVNDGFVDAIVDVASPKTPDDGVDTSLLEQDFDAHWPDPMRFLPPPGEEPVPRLPESFAPNPARAQLFDGYTFIFYEKKQYESLLAPITNGRGKALLNVAVAGETQIDDFIRYVKGVAGEKGLGEFEDGSEGKGVVVVKWMPNTDENVDWYADFFRSISLRLDHRLIDQKDFLDAILNNDASSLRRPLEFESPPATSQMEQPSLSAEQQSMEVDPVEETAPKPSVPVTRRRGRGPVQSRFRGFAVAIADDDSPAEPPAVAMEVNDPVPASANVEASQGGLFVSQDVPEPETEDVAPAYQPSQRSQRKRPASPLPEPNDIIDSVAPTAAQVKRRRIAAGEDPVPARRREKSATPVATPAEPIIKQKPSPKIKREADILEMARRHREEAEQRAKTEREELEAEPGDLDLAEIRRLHIEEPMPLREARQVRTREQDIADGRWDPAWNGRKNFKKFRQRGAVQGRAIDKTIIALQEVKSKGFGIGDDYWLEDSITSQQQQRLQSSRSQSLKKTNSSSTATKESRREGQKQQKHVENLQPVDSSEDEVIPGTGSVNNNDDDEEEQDDDDDDDVVIPSSSRTRTTRSSANATQSQSRATPSSTLDKSQPTRRTGKRPAAAPLAREKSAKRAKKKVVEASDEDSDDDGLRFRFGKR</sequence>
<dbReference type="GO" id="GO:0003684">
    <property type="term" value="F:damaged DNA binding"/>
    <property type="evidence" value="ECO:0007669"/>
    <property type="project" value="TreeGrafter"/>
</dbReference>
<dbReference type="Pfam" id="PF13424">
    <property type="entry name" value="TPR_12"/>
    <property type="match status" value="2"/>
</dbReference>
<comment type="similarity">
    <text evidence="5">Belongs to the Nibrin family.</text>
</comment>
<dbReference type="EMBL" id="VFLP01000045">
    <property type="protein sequence ID" value="TRX91450.1"/>
    <property type="molecule type" value="Genomic_DNA"/>
</dbReference>
<feature type="region of interest" description="Disordered" evidence="6">
    <location>
        <begin position="1788"/>
        <end position="1946"/>
    </location>
</feature>
<dbReference type="SUPFAM" id="SSF52151">
    <property type="entry name" value="FabD/lysophospholipase-like"/>
    <property type="match status" value="1"/>
</dbReference>
<evidence type="ECO:0000256" key="2">
    <source>
        <dbReference type="ARBA" id="ARBA00022763"/>
    </source>
</evidence>
<dbReference type="InterPro" id="IPR019734">
    <property type="entry name" value="TPR_rpt"/>
</dbReference>
<feature type="compositionally biased region" description="Low complexity" evidence="6">
    <location>
        <begin position="1869"/>
        <end position="1890"/>
    </location>
</feature>
<dbReference type="OrthoDB" id="1658288at2759"/>
<dbReference type="InterPro" id="IPR008984">
    <property type="entry name" value="SMAD_FHA_dom_sf"/>
</dbReference>
<dbReference type="InterPro" id="IPR027417">
    <property type="entry name" value="P-loop_NTPase"/>
</dbReference>
<dbReference type="SUPFAM" id="SSF49879">
    <property type="entry name" value="SMAD/FHA domain"/>
    <property type="match status" value="1"/>
</dbReference>
<reference evidence="9" key="1">
    <citation type="submission" date="2019-06" db="EMBL/GenBank/DDBJ databases">
        <title>Draft genome sequence of the griseofulvin-producing fungus Xylaria cubensis strain G536.</title>
        <authorList>
            <person name="Mead M.E."/>
            <person name="Raja H.A."/>
            <person name="Steenwyk J.L."/>
            <person name="Knowles S.L."/>
            <person name="Oberlies N.H."/>
            <person name="Rokas A."/>
        </authorList>
    </citation>
    <scope>NUCLEOTIDE SEQUENCE [LARGE SCALE GENOMIC DNA]</scope>
    <source>
        <strain evidence="9">G536</strain>
    </source>
</reference>
<feature type="region of interest" description="Disordered" evidence="6">
    <location>
        <begin position="1484"/>
        <end position="1531"/>
    </location>
</feature>
<feature type="compositionally biased region" description="Polar residues" evidence="6">
    <location>
        <begin position="1804"/>
        <end position="1813"/>
    </location>
</feature>
<evidence type="ECO:0000256" key="3">
    <source>
        <dbReference type="ARBA" id="ARBA00023204"/>
    </source>
</evidence>
<proteinExistence type="inferred from homology"/>
<dbReference type="Proteomes" id="UP000319160">
    <property type="component" value="Unassembled WGS sequence"/>
</dbReference>
<dbReference type="InterPro" id="IPR002182">
    <property type="entry name" value="NB-ARC"/>
</dbReference>
<dbReference type="InterPro" id="IPR000253">
    <property type="entry name" value="FHA_dom"/>
</dbReference>
<dbReference type="InterPro" id="IPR016035">
    <property type="entry name" value="Acyl_Trfase/lysoPLipase"/>
</dbReference>
<feature type="compositionally biased region" description="Polar residues" evidence="6">
    <location>
        <begin position="1891"/>
        <end position="1902"/>
    </location>
</feature>
<dbReference type="InterPro" id="IPR040227">
    <property type="entry name" value="Nibrin-rel"/>
</dbReference>
<evidence type="ECO:0000256" key="4">
    <source>
        <dbReference type="ARBA" id="ARBA00023242"/>
    </source>
</evidence>
<feature type="compositionally biased region" description="Basic and acidic residues" evidence="6">
    <location>
        <begin position="1814"/>
        <end position="1828"/>
    </location>
</feature>
<evidence type="ECO:0000256" key="6">
    <source>
        <dbReference type="SAM" id="MobiDB-lite"/>
    </source>
</evidence>
<dbReference type="GO" id="GO:0043531">
    <property type="term" value="F:ADP binding"/>
    <property type="evidence" value="ECO:0007669"/>
    <property type="project" value="InterPro"/>
</dbReference>
<organism evidence="8 9">
    <name type="scientific">Xylaria flabelliformis</name>
    <dbReference type="NCBI Taxonomy" id="2512241"/>
    <lineage>
        <taxon>Eukaryota</taxon>
        <taxon>Fungi</taxon>
        <taxon>Dikarya</taxon>
        <taxon>Ascomycota</taxon>
        <taxon>Pezizomycotina</taxon>
        <taxon>Sordariomycetes</taxon>
        <taxon>Xylariomycetidae</taxon>
        <taxon>Xylariales</taxon>
        <taxon>Xylariaceae</taxon>
        <taxon>Xylaria</taxon>
    </lineage>
</organism>
<dbReference type="Pfam" id="PF16508">
    <property type="entry name" value="NIBRIN_BRCT_II"/>
    <property type="match status" value="1"/>
</dbReference>
<dbReference type="GO" id="GO:0000724">
    <property type="term" value="P:double-strand break repair via homologous recombination"/>
    <property type="evidence" value="ECO:0007669"/>
    <property type="project" value="TreeGrafter"/>
</dbReference>
<comment type="subcellular location">
    <subcellularLocation>
        <location evidence="1">Nucleus</location>
    </subcellularLocation>
</comment>
<dbReference type="InterPro" id="IPR011990">
    <property type="entry name" value="TPR-like_helical_dom_sf"/>
</dbReference>
<gene>
    <name evidence="8" type="ORF">FHL15_007674</name>
</gene>
<protein>
    <recommendedName>
        <fullName evidence="7">FHA domain-containing protein</fullName>
    </recommendedName>
</protein>
<keyword evidence="3" id="KW-0234">DNA repair</keyword>
<feature type="compositionally biased region" description="Basic and acidic residues" evidence="6">
    <location>
        <begin position="1720"/>
        <end position="1736"/>
    </location>
</feature>
<evidence type="ECO:0000256" key="5">
    <source>
        <dbReference type="ARBA" id="ARBA00044757"/>
    </source>
</evidence>
<dbReference type="PANTHER" id="PTHR12162:SF0">
    <property type="entry name" value="NIBRIN"/>
    <property type="match status" value="1"/>
</dbReference>
<feature type="compositionally biased region" description="Basic and acidic residues" evidence="6">
    <location>
        <begin position="1667"/>
        <end position="1692"/>
    </location>
</feature>